<dbReference type="RefSeq" id="WP_004607441.1">
    <property type="nucleotide sequence ID" value="NZ_AP024846.1"/>
</dbReference>
<dbReference type="GeneID" id="62694964"/>
<evidence type="ECO:0000313" key="1">
    <source>
        <dbReference type="EMBL" id="MSS41519.1"/>
    </source>
</evidence>
<dbReference type="AlphaFoldDB" id="A0A844FDF8"/>
<accession>A0A844FDF8</accession>
<comment type="caution">
    <text evidence="1">The sequence shown here is derived from an EMBL/GenBank/DDBJ whole genome shotgun (WGS) entry which is preliminary data.</text>
</comment>
<name>A0A844FDF8_CLOSV</name>
<dbReference type="Proteomes" id="UP000462363">
    <property type="component" value="Unassembled WGS sequence"/>
</dbReference>
<organism evidence="1 2">
    <name type="scientific">Clostridium scindens (strain JCM 10418 / VPI 12708)</name>
    <dbReference type="NCBI Taxonomy" id="29347"/>
    <lineage>
        <taxon>Bacteria</taxon>
        <taxon>Bacillati</taxon>
        <taxon>Bacillota</taxon>
        <taxon>Clostridia</taxon>
        <taxon>Lachnospirales</taxon>
        <taxon>Lachnospiraceae</taxon>
    </lineage>
</organism>
<evidence type="ECO:0000313" key="2">
    <source>
        <dbReference type="Proteomes" id="UP000462363"/>
    </source>
</evidence>
<proteinExistence type="predicted"/>
<reference evidence="1 2" key="1">
    <citation type="submission" date="2019-08" db="EMBL/GenBank/DDBJ databases">
        <title>In-depth cultivation of the pig gut microbiome towards novel bacterial diversity and tailored functional studies.</title>
        <authorList>
            <person name="Wylensek D."/>
            <person name="Hitch T.C.A."/>
            <person name="Clavel T."/>
        </authorList>
    </citation>
    <scope>NUCLEOTIDE SEQUENCE [LARGE SCALE GENOMIC DNA]</scope>
    <source>
        <strain evidence="1 2">BL-389-WT-3D</strain>
    </source>
</reference>
<dbReference type="EMBL" id="VUMB01000038">
    <property type="protein sequence ID" value="MSS41519.1"/>
    <property type="molecule type" value="Genomic_DNA"/>
</dbReference>
<gene>
    <name evidence="1" type="ORF">FYJ37_14540</name>
</gene>
<protein>
    <submittedName>
        <fullName evidence="1">Uncharacterized protein</fullName>
    </submittedName>
</protein>
<sequence length="120" mass="13684">MNEKNNPEVQEELNTVQIAAQKLVNDLAGDNSVKIVALEVGNNTIERWYNSSSKRITSEKLIDVEGNGKAFEVKGVKWKSCVTAEKEVGYESFICCIKMIFFLAIREITWEQEKEKIKLI</sequence>